<sequence>MKLSYGKEKLRMKIKNDKILKEKILKLIFYKIDKRREKDLNPRK</sequence>
<dbReference type="EMBL" id="CP157896">
    <property type="protein sequence ID" value="XBT18768.1"/>
    <property type="molecule type" value="Genomic_DNA"/>
</dbReference>
<protein>
    <submittedName>
        <fullName evidence="1">Uncharacterized protein</fullName>
    </submittedName>
</protein>
<name>A0AAU7QS63_9FLAO</name>
<gene>
    <name evidence="1" type="ORF">ABNO60_00065</name>
</gene>
<proteinExistence type="predicted"/>
<accession>A0AAU7QS63</accession>
<organism evidence="1">
    <name type="scientific">Candidatus Shikimatogenerans sp. Tcar</name>
    <dbReference type="NCBI Taxonomy" id="3158565"/>
    <lineage>
        <taxon>Bacteria</taxon>
        <taxon>Pseudomonadati</taxon>
        <taxon>Bacteroidota</taxon>
        <taxon>Flavobacteriia</taxon>
        <taxon>Flavobacteriales</taxon>
        <taxon>Candidatus Shikimatogenerans</taxon>
    </lineage>
</organism>
<reference evidence="1" key="1">
    <citation type="submission" date="2024-06" db="EMBL/GenBank/DDBJ databases">
        <title>Diversity, functionality, and evolutionary history of bacterial symbionts in false click beetles (Coleoptera, Throscidae).</title>
        <authorList>
            <person name="Wierz J.C."/>
            <person name="Malm H."/>
            <person name="Kaltenpoth M."/>
            <person name="Engl T."/>
        </authorList>
    </citation>
    <scope>NUCLEOTIDE SEQUENCE</scope>
    <source>
        <strain evidence="1">Tcar</strain>
    </source>
</reference>
<evidence type="ECO:0000313" key="1">
    <source>
        <dbReference type="EMBL" id="XBT18768.1"/>
    </source>
</evidence>
<dbReference type="AlphaFoldDB" id="A0AAU7QS63"/>